<feature type="domain" description="Late embryogenesis abundant protein LEA-2 subgroup" evidence="6">
    <location>
        <begin position="114"/>
        <end position="207"/>
    </location>
</feature>
<dbReference type="GO" id="GO:0098542">
    <property type="term" value="P:defense response to other organism"/>
    <property type="evidence" value="ECO:0007669"/>
    <property type="project" value="InterPro"/>
</dbReference>
<dbReference type="InterPro" id="IPR004864">
    <property type="entry name" value="LEA_2"/>
</dbReference>
<evidence type="ECO:0000313" key="8">
    <source>
        <dbReference type="Proteomes" id="UP000288805"/>
    </source>
</evidence>
<evidence type="ECO:0000256" key="4">
    <source>
        <dbReference type="ARBA" id="ARBA00023136"/>
    </source>
</evidence>
<sequence>MASSKSKSKPKPKPQPQSQLPPQTHPQLPYYTPVPSQPASERKLRRFAPLHPPPSPPLQQFRLLTAAAVLLLVASTFVLWPSDPDVSIVRLRLRRIAVHTFPRLSLDVSMSLMVKVRNVDLYSMNYRSLHVAIEYRGKELGNVTSEEGHVRARGSSLVDASLELNGVAVLSDVIFVLEDLAKGTIPIDTVTEVRGSMGFLFFQLPLRTKVSCQVYVNTNTQKVLHQNCYPELQWHLVAGAKATKSDAVPDL</sequence>
<evidence type="ECO:0000256" key="3">
    <source>
        <dbReference type="ARBA" id="ARBA00022989"/>
    </source>
</evidence>
<organism evidence="7 8">
    <name type="scientific">Vitis vinifera</name>
    <name type="common">Grape</name>
    <dbReference type="NCBI Taxonomy" id="29760"/>
    <lineage>
        <taxon>Eukaryota</taxon>
        <taxon>Viridiplantae</taxon>
        <taxon>Streptophyta</taxon>
        <taxon>Embryophyta</taxon>
        <taxon>Tracheophyta</taxon>
        <taxon>Spermatophyta</taxon>
        <taxon>Magnoliopsida</taxon>
        <taxon>eudicotyledons</taxon>
        <taxon>Gunneridae</taxon>
        <taxon>Pentapetalae</taxon>
        <taxon>rosids</taxon>
        <taxon>Vitales</taxon>
        <taxon>Vitaceae</taxon>
        <taxon>Viteae</taxon>
        <taxon>Vitis</taxon>
    </lineage>
</organism>
<dbReference type="EMBL" id="QGNW01000178">
    <property type="protein sequence ID" value="RVW87998.1"/>
    <property type="molecule type" value="Genomic_DNA"/>
</dbReference>
<evidence type="ECO:0000259" key="6">
    <source>
        <dbReference type="Pfam" id="PF03168"/>
    </source>
</evidence>
<dbReference type="Gene3D" id="2.60.40.1820">
    <property type="match status" value="1"/>
</dbReference>
<keyword evidence="3" id="KW-1133">Transmembrane helix</keyword>
<evidence type="ECO:0000256" key="1">
    <source>
        <dbReference type="ARBA" id="ARBA00004167"/>
    </source>
</evidence>
<protein>
    <recommendedName>
        <fullName evidence="6">Late embryogenesis abundant protein LEA-2 subgroup domain-containing protein</fullName>
    </recommendedName>
</protein>
<dbReference type="Pfam" id="PF03168">
    <property type="entry name" value="LEA_2"/>
    <property type="match status" value="1"/>
</dbReference>
<keyword evidence="2" id="KW-0812">Transmembrane</keyword>
<reference evidence="7 8" key="1">
    <citation type="journal article" date="2018" name="PLoS Genet.">
        <title>Population sequencing reveals clonal diversity and ancestral inbreeding in the grapevine cultivar Chardonnay.</title>
        <authorList>
            <person name="Roach M.J."/>
            <person name="Johnson D.L."/>
            <person name="Bohlmann J."/>
            <person name="van Vuuren H.J."/>
            <person name="Jones S.J."/>
            <person name="Pretorius I.S."/>
            <person name="Schmidt S.A."/>
            <person name="Borneman A.R."/>
        </authorList>
    </citation>
    <scope>NUCLEOTIDE SEQUENCE [LARGE SCALE GENOMIC DNA]</scope>
    <source>
        <strain evidence="8">cv. Chardonnay</strain>
        <tissue evidence="7">Leaf</tissue>
    </source>
</reference>
<dbReference type="AlphaFoldDB" id="A0A438HU84"/>
<proteinExistence type="predicted"/>
<comment type="subcellular location">
    <subcellularLocation>
        <location evidence="1">Membrane</location>
        <topology evidence="1">Single-pass membrane protein</topology>
    </subcellularLocation>
</comment>
<dbReference type="PANTHER" id="PTHR31234">
    <property type="entry name" value="LATE EMBRYOGENESIS ABUNDANT (LEA) HYDROXYPROLINE-RICH GLYCOPROTEIN FAMILY"/>
    <property type="match status" value="1"/>
</dbReference>
<evidence type="ECO:0000313" key="7">
    <source>
        <dbReference type="EMBL" id="RVW87998.1"/>
    </source>
</evidence>
<dbReference type="SUPFAM" id="SSF117070">
    <property type="entry name" value="LEA14-like"/>
    <property type="match status" value="1"/>
</dbReference>
<dbReference type="InterPro" id="IPR044839">
    <property type="entry name" value="NDR1-like"/>
</dbReference>
<feature type="compositionally biased region" description="Low complexity" evidence="5">
    <location>
        <begin position="16"/>
        <end position="33"/>
    </location>
</feature>
<feature type="region of interest" description="Disordered" evidence="5">
    <location>
        <begin position="1"/>
        <end position="42"/>
    </location>
</feature>
<comment type="caution">
    <text evidence="7">The sequence shown here is derived from an EMBL/GenBank/DDBJ whole genome shotgun (WGS) entry which is preliminary data.</text>
</comment>
<keyword evidence="4" id="KW-0472">Membrane</keyword>
<gene>
    <name evidence="7" type="ORF">CK203_033915</name>
</gene>
<dbReference type="Proteomes" id="UP000288805">
    <property type="component" value="Unassembled WGS sequence"/>
</dbReference>
<evidence type="ECO:0000256" key="2">
    <source>
        <dbReference type="ARBA" id="ARBA00022692"/>
    </source>
</evidence>
<dbReference type="PANTHER" id="PTHR31234:SF69">
    <property type="entry name" value="EXPRESSED PROTEIN"/>
    <property type="match status" value="1"/>
</dbReference>
<feature type="compositionally biased region" description="Basic residues" evidence="5">
    <location>
        <begin position="1"/>
        <end position="12"/>
    </location>
</feature>
<dbReference type="GO" id="GO:0016020">
    <property type="term" value="C:membrane"/>
    <property type="evidence" value="ECO:0007669"/>
    <property type="project" value="UniProtKB-SubCell"/>
</dbReference>
<accession>A0A438HU84</accession>
<name>A0A438HU84_VITVI</name>
<evidence type="ECO:0000256" key="5">
    <source>
        <dbReference type="SAM" id="MobiDB-lite"/>
    </source>
</evidence>